<evidence type="ECO:0000259" key="5">
    <source>
        <dbReference type="Pfam" id="PF04253"/>
    </source>
</evidence>
<dbReference type="InterPro" id="IPR036757">
    <property type="entry name" value="TFR-like_dimer_dom_sf"/>
</dbReference>
<dbReference type="FunFam" id="3.40.630.10:FF:000101">
    <property type="entry name" value="N-acetylated alpha-linked acidic dipeptidase like 1"/>
    <property type="match status" value="1"/>
</dbReference>
<feature type="chain" id="PRO_5013335211" description="Glutamate carboxypeptidase II" evidence="3">
    <location>
        <begin position="19"/>
        <end position="693"/>
    </location>
</feature>
<dbReference type="OrthoDB" id="5841748at2759"/>
<dbReference type="Proteomes" id="UP000182235">
    <property type="component" value="Unassembled WGS sequence"/>
</dbReference>
<evidence type="ECO:0000256" key="2">
    <source>
        <dbReference type="SAM" id="MobiDB-lite"/>
    </source>
</evidence>
<reference evidence="7 8" key="1">
    <citation type="submission" date="2015-07" db="EMBL/GenBank/DDBJ databases">
        <title>Emmonsia species relationships and genome sequence.</title>
        <authorList>
            <consortium name="The Broad Institute Genomics Platform"/>
            <person name="Cuomo C.A."/>
            <person name="Munoz J.F."/>
            <person name="Imamovic A."/>
            <person name="Priest M.E."/>
            <person name="Young S."/>
            <person name="Clay O.K."/>
            <person name="McEwen J.G."/>
        </authorList>
    </citation>
    <scope>NUCLEOTIDE SEQUENCE [LARGE SCALE GENOMIC DNA]</scope>
    <source>
        <strain evidence="7 8">UAMH 9510</strain>
    </source>
</reference>
<dbReference type="InterPro" id="IPR007365">
    <property type="entry name" value="TFR-like_dimer_dom"/>
</dbReference>
<keyword evidence="3" id="KW-0732">Signal</keyword>
<dbReference type="Pfam" id="PF04389">
    <property type="entry name" value="Peptidase_M28"/>
    <property type="match status" value="1"/>
</dbReference>
<dbReference type="SUPFAM" id="SSF52025">
    <property type="entry name" value="PA domain"/>
    <property type="match status" value="1"/>
</dbReference>
<dbReference type="AlphaFoldDB" id="A0A1J9PTR8"/>
<dbReference type="Gene3D" id="3.40.630.10">
    <property type="entry name" value="Zn peptidases"/>
    <property type="match status" value="1"/>
</dbReference>
<feature type="signal peptide" evidence="3">
    <location>
        <begin position="1"/>
        <end position="18"/>
    </location>
</feature>
<dbReference type="Gene3D" id="1.20.930.40">
    <property type="entry name" value="Transferrin receptor-like, dimerisation domain"/>
    <property type="match status" value="1"/>
</dbReference>
<dbReference type="InterPro" id="IPR007484">
    <property type="entry name" value="Peptidase_M28"/>
</dbReference>
<dbReference type="Pfam" id="PF04253">
    <property type="entry name" value="TFR_dimer"/>
    <property type="match status" value="1"/>
</dbReference>
<dbReference type="InterPro" id="IPR003137">
    <property type="entry name" value="PA_domain"/>
</dbReference>
<dbReference type="SUPFAM" id="SSF53187">
    <property type="entry name" value="Zn-dependent exopeptidases"/>
    <property type="match status" value="1"/>
</dbReference>
<feature type="domain" description="Peptidase M28" evidence="6">
    <location>
        <begin position="349"/>
        <end position="478"/>
    </location>
</feature>
<organism evidence="7 8">
    <name type="scientific">Emergomyces pasteurianus Ep9510</name>
    <dbReference type="NCBI Taxonomy" id="1447872"/>
    <lineage>
        <taxon>Eukaryota</taxon>
        <taxon>Fungi</taxon>
        <taxon>Dikarya</taxon>
        <taxon>Ascomycota</taxon>
        <taxon>Pezizomycotina</taxon>
        <taxon>Eurotiomycetes</taxon>
        <taxon>Eurotiomycetidae</taxon>
        <taxon>Onygenales</taxon>
        <taxon>Ajellomycetaceae</taxon>
        <taxon>Emergomyces</taxon>
    </lineage>
</organism>
<dbReference type="InterPro" id="IPR046450">
    <property type="entry name" value="PA_dom_sf"/>
</dbReference>
<dbReference type="CDD" id="cd02121">
    <property type="entry name" value="PA_GCPII_like"/>
    <property type="match status" value="1"/>
</dbReference>
<feature type="domain" description="Transferrin receptor-like dimerisation" evidence="5">
    <location>
        <begin position="579"/>
        <end position="691"/>
    </location>
</feature>
<dbReference type="Pfam" id="PF02225">
    <property type="entry name" value="PA"/>
    <property type="match status" value="1"/>
</dbReference>
<evidence type="ECO:0000256" key="3">
    <source>
        <dbReference type="SAM" id="SignalP"/>
    </source>
</evidence>
<comment type="caution">
    <text evidence="7">The sequence shown here is derived from an EMBL/GenBank/DDBJ whole genome shotgun (WGS) entry which is preliminary data.</text>
</comment>
<dbReference type="PANTHER" id="PTHR10404">
    <property type="entry name" value="N-ACETYLATED-ALPHA-LINKED ACIDIC DIPEPTIDASE"/>
    <property type="match status" value="1"/>
</dbReference>
<name>A0A1J9PTR8_9EURO</name>
<evidence type="ECO:0000313" key="8">
    <source>
        <dbReference type="Proteomes" id="UP000182235"/>
    </source>
</evidence>
<dbReference type="InterPro" id="IPR039373">
    <property type="entry name" value="Peptidase_M28B"/>
</dbReference>
<dbReference type="VEuPathDB" id="FungiDB:AJ78_00747"/>
<dbReference type="Gene3D" id="3.50.30.30">
    <property type="match status" value="1"/>
</dbReference>
<comment type="similarity">
    <text evidence="1">Belongs to the peptidase M28 family. M28B subfamily.</text>
</comment>
<feature type="region of interest" description="Disordered" evidence="2">
    <location>
        <begin position="251"/>
        <end position="283"/>
    </location>
</feature>
<dbReference type="EMBL" id="LGRN01000013">
    <property type="protein sequence ID" value="OJD19298.1"/>
    <property type="molecule type" value="Genomic_DNA"/>
</dbReference>
<dbReference type="STRING" id="1447872.A0A1J9PTR8"/>
<accession>A0A1J9PTR8</accession>
<dbReference type="FunFam" id="3.50.30.30:FF:000008">
    <property type="entry name" value="Glutamate carboxypeptidase 2"/>
    <property type="match status" value="1"/>
</dbReference>
<protein>
    <recommendedName>
        <fullName evidence="9">Glutamate carboxypeptidase II</fullName>
    </recommendedName>
</protein>
<dbReference type="GO" id="GO:0004180">
    <property type="term" value="F:carboxypeptidase activity"/>
    <property type="evidence" value="ECO:0007669"/>
    <property type="project" value="TreeGrafter"/>
</dbReference>
<gene>
    <name evidence="7" type="ORF">AJ78_00747</name>
</gene>
<dbReference type="CDD" id="cd08022">
    <property type="entry name" value="M28_PSMA_like"/>
    <property type="match status" value="1"/>
</dbReference>
<dbReference type="PANTHER" id="PTHR10404:SF46">
    <property type="entry name" value="VACUOLAR PROTEIN SORTING-ASSOCIATED PROTEIN 70"/>
    <property type="match status" value="1"/>
</dbReference>
<evidence type="ECO:0000259" key="6">
    <source>
        <dbReference type="Pfam" id="PF04389"/>
    </source>
</evidence>
<evidence type="ECO:0008006" key="9">
    <source>
        <dbReference type="Google" id="ProtNLM"/>
    </source>
</evidence>
<evidence type="ECO:0000259" key="4">
    <source>
        <dbReference type="Pfam" id="PF02225"/>
    </source>
</evidence>
<sequence length="693" mass="75507">MQLFTLSFLALSSSLVDACAHDHLAHRSFDPSRLGLAKRDGQSPPILTDHESILLSSFDSNTVSDWAYYYTHGLHVAGTNKTMAEWTVEKWSGFGVPSSLASYHVYLNYPVSHSLSLTLADGTVWNAELEEDVLAEDDTSSYPNRVPIFHGYSASGDAKAEYVYVGRGQQVDFDRLVELGVELKGKIALAMYGGPFRGLKVKNAQDYGMIGCIIFTDPGDDGNVTEANGYAAYPHGPARNPSSVQRGSVEFLSTAPGDPTTPGYPSKEDSPRADRSRVTPKIPSLPISWPNAAKILGTLDGHGQSAEAINRTRWVGGMNVSYSSGPAPGAEMSMSNLMRDEYRPIYNPIGIINGTKQDEVIVIGNHWDAWIIGGAADPNSGSAVMVELAKALGKLQEAGWKPKRTIVMASWDGEEYGLVGSTEWVEEYVNWLKETAVAYLNVDVAVSGPFPSISGTPGLHQLSIELMKKVAWPYKGNDSLTLYDMWYASNDGELDVGSSGVSGDPVYHYHSNYDSYHWMSTYGDPGFVYHKAIGQYLALVLYHLATDEVIPFDVANYGPEFAKYLAALKKTIAKSKLTVDLSRLEAAISVFNKVSASATKLKEEAMKSGDERLVNLVNAKFRDFERGFVSQGGLPDREFYKHLIFAPGLDTGYAPTTFPGITEAVQAGNQSQAQEWVEKTSNAIYVAAGILTP</sequence>
<evidence type="ECO:0000313" key="7">
    <source>
        <dbReference type="EMBL" id="OJD19298.1"/>
    </source>
</evidence>
<feature type="compositionally biased region" description="Basic and acidic residues" evidence="2">
    <location>
        <begin position="266"/>
        <end position="277"/>
    </location>
</feature>
<evidence type="ECO:0000256" key="1">
    <source>
        <dbReference type="ARBA" id="ARBA00005634"/>
    </source>
</evidence>
<proteinExistence type="inferred from homology"/>
<keyword evidence="8" id="KW-1185">Reference proteome</keyword>
<feature type="domain" description="PA" evidence="4">
    <location>
        <begin position="166"/>
        <end position="234"/>
    </location>
</feature>
<dbReference type="SUPFAM" id="SSF47672">
    <property type="entry name" value="Transferrin receptor-like dimerisation domain"/>
    <property type="match status" value="1"/>
</dbReference>